<evidence type="ECO:0000256" key="9">
    <source>
        <dbReference type="SAM" id="MobiDB-lite"/>
    </source>
</evidence>
<evidence type="ECO:0000259" key="10">
    <source>
        <dbReference type="Pfam" id="PF00675"/>
    </source>
</evidence>
<dbReference type="RefSeq" id="WP_075767431.1">
    <property type="nucleotide sequence ID" value="NZ_MJIL01000095.1"/>
</dbReference>
<evidence type="ECO:0000313" key="13">
    <source>
        <dbReference type="Proteomes" id="UP000186905"/>
    </source>
</evidence>
<protein>
    <submittedName>
        <fullName evidence="12">Zn-dependent peptidase</fullName>
    </submittedName>
</protein>
<reference evidence="12 13" key="1">
    <citation type="submission" date="2016-09" db="EMBL/GenBank/DDBJ databases">
        <title>Photobacterium proteolyticum sp. nov. a protease producing bacterium isolated from ocean sediments of Laizhou Bay.</title>
        <authorList>
            <person name="Li Y."/>
        </authorList>
    </citation>
    <scope>NUCLEOTIDE SEQUENCE [LARGE SCALE GENOMIC DNA]</scope>
    <source>
        <strain evidence="12 13">13-12</strain>
    </source>
</reference>
<feature type="domain" description="Peptidase M16 C-terminal" evidence="11">
    <location>
        <begin position="689"/>
        <end position="873"/>
    </location>
</feature>
<comment type="caution">
    <text evidence="12">The sequence shown here is derived from an EMBL/GenBank/DDBJ whole genome shotgun (WGS) entry which is preliminary data.</text>
</comment>
<evidence type="ECO:0000256" key="8">
    <source>
        <dbReference type="RuleBase" id="RU004447"/>
    </source>
</evidence>
<name>A0A1Q9G9Y6_9GAMM</name>
<evidence type="ECO:0000256" key="7">
    <source>
        <dbReference type="ARBA" id="ARBA00023049"/>
    </source>
</evidence>
<dbReference type="InterPro" id="IPR050626">
    <property type="entry name" value="Peptidase_M16"/>
</dbReference>
<keyword evidence="6" id="KW-0862">Zinc</keyword>
<dbReference type="InterPro" id="IPR001431">
    <property type="entry name" value="Pept_M16_Zn_BS"/>
</dbReference>
<dbReference type="GO" id="GO:0046872">
    <property type="term" value="F:metal ion binding"/>
    <property type="evidence" value="ECO:0007669"/>
    <property type="project" value="UniProtKB-KW"/>
</dbReference>
<evidence type="ECO:0000256" key="3">
    <source>
        <dbReference type="ARBA" id="ARBA00022670"/>
    </source>
</evidence>
<dbReference type="SUPFAM" id="SSF63411">
    <property type="entry name" value="LuxS/MPP-like metallohydrolase"/>
    <property type="match status" value="3"/>
</dbReference>
<proteinExistence type="inferred from homology"/>
<dbReference type="Gene3D" id="3.30.830.10">
    <property type="entry name" value="Metalloenzyme, LuxS/M16 peptidase-like"/>
    <property type="match status" value="4"/>
</dbReference>
<dbReference type="STRING" id="1903952.BIT28_02985"/>
<keyword evidence="3" id="KW-0645">Protease</keyword>
<evidence type="ECO:0000256" key="4">
    <source>
        <dbReference type="ARBA" id="ARBA00022723"/>
    </source>
</evidence>
<feature type="region of interest" description="Disordered" evidence="9">
    <location>
        <begin position="932"/>
        <end position="952"/>
    </location>
</feature>
<evidence type="ECO:0000256" key="2">
    <source>
        <dbReference type="ARBA" id="ARBA00007261"/>
    </source>
</evidence>
<feature type="domain" description="Peptidase M16 C-terminal" evidence="11">
    <location>
        <begin position="205"/>
        <end position="394"/>
    </location>
</feature>
<organism evidence="12 13">
    <name type="scientific">Photobacterium proteolyticum</name>
    <dbReference type="NCBI Taxonomy" id="1903952"/>
    <lineage>
        <taxon>Bacteria</taxon>
        <taxon>Pseudomonadati</taxon>
        <taxon>Pseudomonadota</taxon>
        <taxon>Gammaproteobacteria</taxon>
        <taxon>Vibrionales</taxon>
        <taxon>Vibrionaceae</taxon>
        <taxon>Photobacterium</taxon>
    </lineage>
</organism>
<keyword evidence="13" id="KW-1185">Reference proteome</keyword>
<dbReference type="GO" id="GO:0004222">
    <property type="term" value="F:metalloendopeptidase activity"/>
    <property type="evidence" value="ECO:0007669"/>
    <property type="project" value="InterPro"/>
</dbReference>
<evidence type="ECO:0000256" key="6">
    <source>
        <dbReference type="ARBA" id="ARBA00022833"/>
    </source>
</evidence>
<dbReference type="PANTHER" id="PTHR43690">
    <property type="entry name" value="NARDILYSIN"/>
    <property type="match status" value="1"/>
</dbReference>
<feature type="domain" description="Peptidase M16 N-terminal" evidence="10">
    <location>
        <begin position="57"/>
        <end position="167"/>
    </location>
</feature>
<evidence type="ECO:0000256" key="1">
    <source>
        <dbReference type="ARBA" id="ARBA00001947"/>
    </source>
</evidence>
<dbReference type="OrthoDB" id="9811314at2"/>
<dbReference type="PROSITE" id="PS00143">
    <property type="entry name" value="INSULINASE"/>
    <property type="match status" value="1"/>
</dbReference>
<dbReference type="InterPro" id="IPR011249">
    <property type="entry name" value="Metalloenz_LuxS/M16"/>
</dbReference>
<keyword evidence="7" id="KW-0482">Metalloprotease</keyword>
<dbReference type="GO" id="GO:0006508">
    <property type="term" value="P:proteolysis"/>
    <property type="evidence" value="ECO:0007669"/>
    <property type="project" value="UniProtKB-KW"/>
</dbReference>
<dbReference type="InterPro" id="IPR011765">
    <property type="entry name" value="Pept_M16_N"/>
</dbReference>
<dbReference type="InterPro" id="IPR007863">
    <property type="entry name" value="Peptidase_M16_C"/>
</dbReference>
<comment type="similarity">
    <text evidence="2 8">Belongs to the peptidase M16 family.</text>
</comment>
<keyword evidence="5" id="KW-0378">Hydrolase</keyword>
<sequence length="952" mass="105063">MERKKVVRCWGAIVASLMLVACNQVPDSQPLAEDSLWQQGQLNNGLRYHLLPVSGKPVSLRLLVHTGAVDETPAQAGYAHFLEHMAFLGSDGFDAGKVESLFIGAGVTFGDDLNAFTSHDVTSYQIDLPNDKRMEDAIIWLSDIATGKLTLDPVLLENEKGAVLGEFRTRHRGDKPAELKAFEALLQGSRYEGVDVLGTQESVKSITRDELLAFYQAHYLPQNTELIITGDIENQSLEPMIARYFERARFADGEARGDVVAENIAIDSGDEGIANLTAEPLYLTGAAGQQAGMSLLIELGDSQVTTDTQYQTVLLEEAVLKAINRRLNDRHIETQSPLLGSYSFPTLVINRYIGVIGIEFAESDRLVAQQFFAEELASLREHGIGTIEFEAVKDTFLNEIQSLDTQWLGKKAFEYSEDRLNALIQGKTQQSKEDVRSQLQHFVEHLDQTKLNGAIELYLSAANNKPVFVVTRGDSIRKAEVTFAQFAQQFSAKGKTLIMASAAMDIPMPEKGGEITFYEEVEPTTHRWTLENGIDVWLRQMPEAGDRAYVYLMSSGGMAALPPELRYASTLVSPVLARSGLAGVSASKLEQLLVRHNTYIEPLLWETSHGLYSETAKEELPFALSVLHQAMTAVKVDEQYFSAVQQESAVNQENWLSSPLGSYVNQVVGTLYPAGSTLQPPTVKDIQQVTPEQVQAVVDTLMHNKRNFTLVVSADIDVSDFNRMLRRYVAGIPFEAEYGSAEIAPVITDYRTNPKVSTASTQAAEAVDNTLTYHVHLYSQGQPKTTRDRFTADLLGRLLNQRYRDELRNTRGLGYDPSAQLIWSDGSGEALVMFGVNAAPDKLDAVRASTRQVLEKARAGFTAEEFAVAKSQLAKALTPGLTNPQEQARMLSSYVLFDADPLAVIYPDNVLSTLTLKEVNALSERLIGEDTQQMESMLTPKRVSSKVADPDA</sequence>
<dbReference type="Pfam" id="PF05193">
    <property type="entry name" value="Peptidase_M16_C"/>
    <property type="match status" value="2"/>
</dbReference>
<dbReference type="EMBL" id="MJIL01000095">
    <property type="protein sequence ID" value="OLQ71152.1"/>
    <property type="molecule type" value="Genomic_DNA"/>
</dbReference>
<evidence type="ECO:0000313" key="12">
    <source>
        <dbReference type="EMBL" id="OLQ71152.1"/>
    </source>
</evidence>
<dbReference type="Proteomes" id="UP000186905">
    <property type="component" value="Unassembled WGS sequence"/>
</dbReference>
<comment type="cofactor">
    <cofactor evidence="1">
        <name>Zn(2+)</name>
        <dbReference type="ChEBI" id="CHEBI:29105"/>
    </cofactor>
</comment>
<evidence type="ECO:0000256" key="5">
    <source>
        <dbReference type="ARBA" id="ARBA00022801"/>
    </source>
</evidence>
<dbReference type="Pfam" id="PF00675">
    <property type="entry name" value="Peptidase_M16"/>
    <property type="match status" value="1"/>
</dbReference>
<gene>
    <name evidence="12" type="ORF">BIT28_02985</name>
</gene>
<keyword evidence="4" id="KW-0479">Metal-binding</keyword>
<dbReference type="PANTHER" id="PTHR43690:SF17">
    <property type="entry name" value="PROTEIN YHJJ"/>
    <property type="match status" value="1"/>
</dbReference>
<evidence type="ECO:0000259" key="11">
    <source>
        <dbReference type="Pfam" id="PF05193"/>
    </source>
</evidence>
<dbReference type="PROSITE" id="PS51257">
    <property type="entry name" value="PROKAR_LIPOPROTEIN"/>
    <property type="match status" value="1"/>
</dbReference>
<dbReference type="AlphaFoldDB" id="A0A1Q9G9Y6"/>
<accession>A0A1Q9G9Y6</accession>